<protein>
    <submittedName>
        <fullName evidence="2">Uncharacterized protein</fullName>
    </submittedName>
</protein>
<name>A0A1E3HNA6_9TREE</name>
<comment type="caution">
    <text evidence="2">The sequence shown here is derived from an EMBL/GenBank/DDBJ whole genome shotgun (WGS) entry which is preliminary data.</text>
</comment>
<dbReference type="OrthoDB" id="431557at2759"/>
<feature type="region of interest" description="Disordered" evidence="1">
    <location>
        <begin position="468"/>
        <end position="595"/>
    </location>
</feature>
<feature type="compositionally biased region" description="Basic and acidic residues" evidence="1">
    <location>
        <begin position="758"/>
        <end position="784"/>
    </location>
</feature>
<feature type="compositionally biased region" description="Basic and acidic residues" evidence="1">
    <location>
        <begin position="834"/>
        <end position="869"/>
    </location>
</feature>
<feature type="compositionally biased region" description="Low complexity" evidence="1">
    <location>
        <begin position="119"/>
        <end position="139"/>
    </location>
</feature>
<feature type="compositionally biased region" description="Low complexity" evidence="1">
    <location>
        <begin position="153"/>
        <end position="171"/>
    </location>
</feature>
<feature type="region of interest" description="Disordered" evidence="1">
    <location>
        <begin position="1"/>
        <end position="30"/>
    </location>
</feature>
<sequence>MSNRNPSANYQQGAQPPLPGQNAYGQTPEQAAAHAAAWAAYYQSQGMTAPQGHSAPTTPAQAPLAGAPAAQNPYANYGYGAGAQHNKPQPPAAGPSLQSYRPPASNQAFATASTQPSLAYPQQQTYPAQPQYSQAGYQPGRPPYQQPAPPAQQPYAWQAGQQPQIQPGQPAYRPPAQPQQPYPSYAAQPAGPYYPPVQPQPTPYTPPQPSVQSPYRPPMGGPNMSSPMQSQPTQFRPPALLGNQGRPPRPPMSNQPGGGGGGGFPPAKRPRFDGPGGGGNKMTQGRPPNNGPQGPPTGQRNVSRPNLPINRPPIHLGAGPPLASGPGGPSGVFAPPSGPGQPKAGPMRGNDSRRGRGGMMNAPRGPATMRRPDGSFAPSAFSKGVAPGAGKNLFDKRGNKKLGGAVQGKDMVKATMTDWRIVGIEMKELGWAWGIVDGQKAEAESEVKVEGQEPVVNTNGEAEAKVELTEAEPAKPTESASALIPAVESSESAPIKSEPSLEPQTETSLASKVESEAAIAAAVAEESEKEKRGEKRKAKSPDTEDGDEHHSAKRSIPFKPMTPVTADLALPPSTSAATTPQQVSQSTSESPIKTTNDIAKDLLAKYENNSNRLRIYFDSPPELDRAPKVKKTPVKAKEGQEGRGNKRFRSVSVSASVVEEKEGDEAQGEEERSVEAAVPAQEQNETEQGDDQAQEDVDHSLGLGEDVLAASSVNDTANGSAAVATSDIHNTADTQASEEQPTAELLPEHFEYPAPLAEETHAEVEAKEEVGDGDVSMRTEKGDGLADSTAVDPLQAEMVKKSLPGTSGVNGDSMPPEPVEKSAADAAESIESQNEGKSKTNEEVEQSADDKKHGIDEEDQAAKDAKDVSEAAVAAAALAESATNAASAYKSRARRHSSVSTSSHAPAERHPKSANAASPGVSWNRLSVVWEQSTRRLCFDAEVVEKVRIWRQEGKIEVELKEGEMEEKAQETTEEKREKETEGKTEEETEHEMVENRNNLKEDNKEGVKESAGEWKGLPKGIMMELYSPSEQRFLPYTSPSDDPSVPPLHLISSTLANINSPVVVTVHLNTKNALSEPKWLKSNQADAWLFEQFESRKGVDAGWRGKLEVMDPDPAPTLPGIMDGWASSCTLGTPSSRRAFTSFLSSSPDDLLEILLRLGRGDRNATLGSSSSPSFGPLATLIRPDSPFANHQTHVSLAILAMYRLTTDMAEKAGAKKEAVEEKVGDIIRSLPGALVAKSLDGLFREWQG</sequence>
<feature type="compositionally biased region" description="Low complexity" evidence="1">
    <location>
        <begin position="182"/>
        <end position="191"/>
    </location>
</feature>
<feature type="compositionally biased region" description="Acidic residues" evidence="1">
    <location>
        <begin position="684"/>
        <end position="695"/>
    </location>
</feature>
<feature type="compositionally biased region" description="Pro residues" evidence="1">
    <location>
        <begin position="140"/>
        <end position="152"/>
    </location>
</feature>
<reference evidence="2 3" key="1">
    <citation type="submission" date="2016-06" db="EMBL/GenBank/DDBJ databases">
        <title>Evolution of pathogenesis and genome organization in the Tremellales.</title>
        <authorList>
            <person name="Cuomo C."/>
            <person name="Litvintseva A."/>
            <person name="Heitman J."/>
            <person name="Chen Y."/>
            <person name="Sun S."/>
            <person name="Springer D."/>
            <person name="Dromer F."/>
            <person name="Young S."/>
            <person name="Zeng Q."/>
            <person name="Chapman S."/>
            <person name="Gujja S."/>
            <person name="Saif S."/>
            <person name="Birren B."/>
        </authorList>
    </citation>
    <scope>NUCLEOTIDE SEQUENCE [LARGE SCALE GENOMIC DNA]</scope>
    <source>
        <strain evidence="2 3">CBS 6039</strain>
    </source>
</reference>
<feature type="compositionally biased region" description="Polar residues" evidence="1">
    <location>
        <begin position="1"/>
        <end position="14"/>
    </location>
</feature>
<evidence type="ECO:0000256" key="1">
    <source>
        <dbReference type="SAM" id="MobiDB-lite"/>
    </source>
</evidence>
<evidence type="ECO:0000313" key="3">
    <source>
        <dbReference type="Proteomes" id="UP000094065"/>
    </source>
</evidence>
<dbReference type="STRING" id="1295533.A0A1E3HNA6"/>
<feature type="compositionally biased region" description="Basic and acidic residues" evidence="1">
    <location>
        <begin position="526"/>
        <end position="550"/>
    </location>
</feature>
<feature type="compositionally biased region" description="Pro residues" evidence="1">
    <location>
        <begin position="172"/>
        <end position="181"/>
    </location>
</feature>
<feature type="compositionally biased region" description="Pro residues" evidence="1">
    <location>
        <begin position="192"/>
        <end position="220"/>
    </location>
</feature>
<dbReference type="AlphaFoldDB" id="A0A1E3HNA6"/>
<feature type="region of interest" description="Disordered" evidence="1">
    <location>
        <begin position="617"/>
        <end position="706"/>
    </location>
</feature>
<feature type="compositionally biased region" description="Polar residues" evidence="1">
    <location>
        <begin position="572"/>
        <end position="595"/>
    </location>
</feature>
<keyword evidence="3" id="KW-1185">Reference proteome</keyword>
<accession>A0A1E3HNA6</accession>
<evidence type="ECO:0000313" key="2">
    <source>
        <dbReference type="EMBL" id="ODN77830.1"/>
    </source>
</evidence>
<dbReference type="GeneID" id="30156257"/>
<dbReference type="EMBL" id="AWGJ01000007">
    <property type="protein sequence ID" value="ODN77830.1"/>
    <property type="molecule type" value="Genomic_DNA"/>
</dbReference>
<feature type="compositionally biased region" description="Basic and acidic residues" evidence="1">
    <location>
        <begin position="635"/>
        <end position="644"/>
    </location>
</feature>
<feature type="compositionally biased region" description="Polar residues" evidence="1">
    <location>
        <begin position="96"/>
        <end position="117"/>
    </location>
</feature>
<feature type="compositionally biased region" description="Low complexity" evidence="1">
    <location>
        <begin position="510"/>
        <end position="524"/>
    </location>
</feature>
<dbReference type="RefSeq" id="XP_018993066.1">
    <property type="nucleotide sequence ID" value="XM_019139123.1"/>
</dbReference>
<feature type="region of interest" description="Disordered" evidence="1">
    <location>
        <begin position="963"/>
        <end position="995"/>
    </location>
</feature>
<feature type="region of interest" description="Disordered" evidence="1">
    <location>
        <begin position="46"/>
        <end position="396"/>
    </location>
</feature>
<proteinExistence type="predicted"/>
<organism evidence="2 3">
    <name type="scientific">Cryptococcus amylolentus CBS 6039</name>
    <dbReference type="NCBI Taxonomy" id="1295533"/>
    <lineage>
        <taxon>Eukaryota</taxon>
        <taxon>Fungi</taxon>
        <taxon>Dikarya</taxon>
        <taxon>Basidiomycota</taxon>
        <taxon>Agaricomycotina</taxon>
        <taxon>Tremellomycetes</taxon>
        <taxon>Tremellales</taxon>
        <taxon>Cryptococcaceae</taxon>
        <taxon>Cryptococcus</taxon>
    </lineage>
</organism>
<dbReference type="Proteomes" id="UP000094065">
    <property type="component" value="Unassembled WGS sequence"/>
</dbReference>
<feature type="region of interest" description="Disordered" evidence="1">
    <location>
        <begin position="758"/>
        <end position="923"/>
    </location>
</feature>
<gene>
    <name evidence="2" type="ORF">L202_04948</name>
</gene>
<feature type="compositionally biased region" description="Low complexity" evidence="1">
    <location>
        <begin position="870"/>
        <end position="888"/>
    </location>
</feature>
<feature type="compositionally biased region" description="Low complexity" evidence="1">
    <location>
        <begin position="55"/>
        <end position="73"/>
    </location>
</feature>